<sequence>MQQKVQDRVRCGPGCSMCLCVHVDHLNINSSMEKVTVLQDTRGSGMNKESFWKPNSNLHDKTFLRAPRANSHLLVPGRVTEPELMFPQFQPNGCQLHEKEKIVKQHTIVTKWLCFFFYFLQRHFSGG</sequence>
<organism evidence="1 2">
    <name type="scientific">Elysia crispata</name>
    <name type="common">lettuce slug</name>
    <dbReference type="NCBI Taxonomy" id="231223"/>
    <lineage>
        <taxon>Eukaryota</taxon>
        <taxon>Metazoa</taxon>
        <taxon>Spiralia</taxon>
        <taxon>Lophotrochozoa</taxon>
        <taxon>Mollusca</taxon>
        <taxon>Gastropoda</taxon>
        <taxon>Heterobranchia</taxon>
        <taxon>Euthyneura</taxon>
        <taxon>Panpulmonata</taxon>
        <taxon>Sacoglossa</taxon>
        <taxon>Placobranchoidea</taxon>
        <taxon>Plakobranchidae</taxon>
        <taxon>Elysia</taxon>
    </lineage>
</organism>
<accession>A0AAE1DQL8</accession>
<gene>
    <name evidence="1" type="ORF">RRG08_011155</name>
</gene>
<name>A0AAE1DQL8_9GAST</name>
<dbReference type="AlphaFoldDB" id="A0AAE1DQL8"/>
<reference evidence="1" key="1">
    <citation type="journal article" date="2023" name="G3 (Bethesda)">
        <title>A reference genome for the long-term kleptoplast-retaining sea slug Elysia crispata morphotype clarki.</title>
        <authorList>
            <person name="Eastman K.E."/>
            <person name="Pendleton A.L."/>
            <person name="Shaikh M.A."/>
            <person name="Suttiyut T."/>
            <person name="Ogas R."/>
            <person name="Tomko P."/>
            <person name="Gavelis G."/>
            <person name="Widhalm J.R."/>
            <person name="Wisecaver J.H."/>
        </authorList>
    </citation>
    <scope>NUCLEOTIDE SEQUENCE</scope>
    <source>
        <strain evidence="1">ECLA1</strain>
    </source>
</reference>
<protein>
    <submittedName>
        <fullName evidence="1">Uncharacterized protein</fullName>
    </submittedName>
</protein>
<dbReference type="Proteomes" id="UP001283361">
    <property type="component" value="Unassembled WGS sequence"/>
</dbReference>
<evidence type="ECO:0000313" key="1">
    <source>
        <dbReference type="EMBL" id="KAK3779132.1"/>
    </source>
</evidence>
<keyword evidence="2" id="KW-1185">Reference proteome</keyword>
<evidence type="ECO:0000313" key="2">
    <source>
        <dbReference type="Proteomes" id="UP001283361"/>
    </source>
</evidence>
<proteinExistence type="predicted"/>
<dbReference type="EMBL" id="JAWDGP010002879">
    <property type="protein sequence ID" value="KAK3779132.1"/>
    <property type="molecule type" value="Genomic_DNA"/>
</dbReference>
<comment type="caution">
    <text evidence="1">The sequence shown here is derived from an EMBL/GenBank/DDBJ whole genome shotgun (WGS) entry which is preliminary data.</text>
</comment>